<dbReference type="AlphaFoldDB" id="A0A6C0CRE5"/>
<sequence>MKFYDTLFEDYLASNAKINLHPKLQKTYKDFPKKLSDLKNLIFYGPKGVGKYTQMLTALKQYSPSALKYEKKMITVTTKSTHVLKISDIHYEVDMSLLGCNSRALWNELYNHIVDAIIAKPDRTGIIVCKYFHEIHSELLEHFYSYMQTTNSQLDIKFVILTEELSFIPDNIISRCKLIRIPRPSRTQYNRCLSNKITKDIKLSELTNMKNINASVRQLMRPYERVCENILELMLDVEKLKFMELRDKLYDIFIYSLDITDCIWYILEKVISLKLLNETQISCSIDRIYQFLYLYNNNYRPIYHLESFIFYLITQIHGFTTSM</sequence>
<dbReference type="InterPro" id="IPR027417">
    <property type="entry name" value="P-loop_NTPase"/>
</dbReference>
<dbReference type="Gene3D" id="3.40.50.300">
    <property type="entry name" value="P-loop containing nucleotide triphosphate hydrolases"/>
    <property type="match status" value="1"/>
</dbReference>
<accession>A0A6C0CRE5</accession>
<name>A0A6C0CRE5_9ZZZZ</name>
<proteinExistence type="predicted"/>
<organism evidence="1">
    <name type="scientific">viral metagenome</name>
    <dbReference type="NCBI Taxonomy" id="1070528"/>
    <lineage>
        <taxon>unclassified sequences</taxon>
        <taxon>metagenomes</taxon>
        <taxon>organismal metagenomes</taxon>
    </lineage>
</organism>
<dbReference type="EMBL" id="MN739467">
    <property type="protein sequence ID" value="QHT06264.1"/>
    <property type="molecule type" value="Genomic_DNA"/>
</dbReference>
<protein>
    <submittedName>
        <fullName evidence="1">Uncharacterized protein</fullName>
    </submittedName>
</protein>
<dbReference type="SUPFAM" id="SSF52540">
    <property type="entry name" value="P-loop containing nucleoside triphosphate hydrolases"/>
    <property type="match status" value="1"/>
</dbReference>
<evidence type="ECO:0000313" key="1">
    <source>
        <dbReference type="EMBL" id="QHT06264.1"/>
    </source>
</evidence>
<reference evidence="1" key="1">
    <citation type="journal article" date="2020" name="Nature">
        <title>Giant virus diversity and host interactions through global metagenomics.</title>
        <authorList>
            <person name="Schulz F."/>
            <person name="Roux S."/>
            <person name="Paez-Espino D."/>
            <person name="Jungbluth S."/>
            <person name="Walsh D.A."/>
            <person name="Denef V.J."/>
            <person name="McMahon K.D."/>
            <person name="Konstantinidis K.T."/>
            <person name="Eloe-Fadrosh E.A."/>
            <person name="Kyrpides N.C."/>
            <person name="Woyke T."/>
        </authorList>
    </citation>
    <scope>NUCLEOTIDE SEQUENCE</scope>
    <source>
        <strain evidence="1">GVMAG-M-3300021425-30</strain>
    </source>
</reference>